<evidence type="ECO:0008006" key="4">
    <source>
        <dbReference type="Google" id="ProtNLM"/>
    </source>
</evidence>
<reference evidence="2 3" key="1">
    <citation type="submission" date="2021-05" db="EMBL/GenBank/DDBJ databases">
        <title>Genome Assembly of Synthetic Allotetraploid Brassica napus Reveals Homoeologous Exchanges between Subgenomes.</title>
        <authorList>
            <person name="Davis J.T."/>
        </authorList>
    </citation>
    <scope>NUCLEOTIDE SEQUENCE [LARGE SCALE GENOMIC DNA]</scope>
    <source>
        <strain evidence="3">cv. Da-Ae</strain>
        <tissue evidence="2">Seedling</tissue>
    </source>
</reference>
<name>A0ABQ7ZRE0_BRANA</name>
<evidence type="ECO:0000313" key="3">
    <source>
        <dbReference type="Proteomes" id="UP000824890"/>
    </source>
</evidence>
<feature type="compositionally biased region" description="Acidic residues" evidence="1">
    <location>
        <begin position="158"/>
        <end position="174"/>
    </location>
</feature>
<feature type="non-terminal residue" evidence="2">
    <location>
        <position position="358"/>
    </location>
</feature>
<evidence type="ECO:0000313" key="2">
    <source>
        <dbReference type="EMBL" id="KAH0882607.1"/>
    </source>
</evidence>
<gene>
    <name evidence="2" type="ORF">HID58_058703</name>
</gene>
<dbReference type="EMBL" id="JAGKQM010000014">
    <property type="protein sequence ID" value="KAH0882607.1"/>
    <property type="molecule type" value="Genomic_DNA"/>
</dbReference>
<feature type="region of interest" description="Disordered" evidence="1">
    <location>
        <begin position="1"/>
        <end position="20"/>
    </location>
</feature>
<organism evidence="2 3">
    <name type="scientific">Brassica napus</name>
    <name type="common">Rape</name>
    <dbReference type="NCBI Taxonomy" id="3708"/>
    <lineage>
        <taxon>Eukaryota</taxon>
        <taxon>Viridiplantae</taxon>
        <taxon>Streptophyta</taxon>
        <taxon>Embryophyta</taxon>
        <taxon>Tracheophyta</taxon>
        <taxon>Spermatophyta</taxon>
        <taxon>Magnoliopsida</taxon>
        <taxon>eudicotyledons</taxon>
        <taxon>Gunneridae</taxon>
        <taxon>Pentapetalae</taxon>
        <taxon>rosids</taxon>
        <taxon>malvids</taxon>
        <taxon>Brassicales</taxon>
        <taxon>Brassicaceae</taxon>
        <taxon>Brassiceae</taxon>
        <taxon>Brassica</taxon>
    </lineage>
</organism>
<feature type="region of interest" description="Disordered" evidence="1">
    <location>
        <begin position="154"/>
        <end position="174"/>
    </location>
</feature>
<dbReference type="Proteomes" id="UP000824890">
    <property type="component" value="Unassembled WGS sequence"/>
</dbReference>
<accession>A0ABQ7ZRE0</accession>
<proteinExistence type="predicted"/>
<dbReference type="SUPFAM" id="SSF54928">
    <property type="entry name" value="RNA-binding domain, RBD"/>
    <property type="match status" value="1"/>
</dbReference>
<keyword evidence="3" id="KW-1185">Reference proteome</keyword>
<dbReference type="InterPro" id="IPR012677">
    <property type="entry name" value="Nucleotide-bd_a/b_plait_sf"/>
</dbReference>
<dbReference type="Gene3D" id="3.30.70.330">
    <property type="match status" value="1"/>
</dbReference>
<evidence type="ECO:0000256" key="1">
    <source>
        <dbReference type="SAM" id="MobiDB-lite"/>
    </source>
</evidence>
<feature type="compositionally biased region" description="Acidic residues" evidence="1">
    <location>
        <begin position="1"/>
        <end position="18"/>
    </location>
</feature>
<dbReference type="InterPro" id="IPR035979">
    <property type="entry name" value="RBD_domain_sf"/>
</dbReference>
<comment type="caution">
    <text evidence="2">The sequence shown here is derived from an EMBL/GenBank/DDBJ whole genome shotgun (WGS) entry which is preliminary data.</text>
</comment>
<sequence length="358" mass="41436">MDEEEDPEENPEEDPEEGETMKVARIWFKSLQARKEASSFLLEEVNGVPIRLVRAANHRIVLLVRGLDPEKSESDIKAQLTKHFDSCGGIKKIFIPKDENGRCLSFGYVFMVQEGHKAEMKDSSVMEGGGVIRVSDCTLQARFKKIKEKMEAEGWVNSEEEEEEEDEEDGIVFGDEEIEDDDSEGSERHSCQEVHHLTTYRRHLKAGSMFSLSSFDVTRRLFLNATSGRQLYFDKETNAEETYFTKVEFVCPMKVTRFNMDKGWCYMYKEASADVTPMQLVSFDMLDPKMRSHTSATNIHFKHFILCIVWKQLLMMRLLKVYLLISMGNAYLGWRGRNPEDTQLPFYCTNGWQDLHLP</sequence>
<protein>
    <recommendedName>
        <fullName evidence="4">RRM domain-containing protein</fullName>
    </recommendedName>
</protein>